<sequence length="94" mass="10743">MKKRLLLSILAAFMTCGVFSSITSAGWGDYGSSEGPPKWGPWYLYQANHYQYTIECVYKRKEIKESGSGSIRTETERVQIPRYPYGRCADTITF</sequence>
<dbReference type="RefSeq" id="WP_163146408.1">
    <property type="nucleotide sequence ID" value="NZ_CP044456.1"/>
</dbReference>
<dbReference type="EMBL" id="CP044456">
    <property type="protein sequence ID" value="QIC71749.1"/>
    <property type="molecule type" value="Genomic_DNA"/>
</dbReference>
<evidence type="ECO:0000313" key="2">
    <source>
        <dbReference type="EMBL" id="QIC71749.1"/>
    </source>
</evidence>
<gene>
    <name evidence="2" type="ORF">FSC09_15260</name>
</gene>
<keyword evidence="1" id="KW-0732">Signal</keyword>
<feature type="signal peptide" evidence="1">
    <location>
        <begin position="1"/>
        <end position="25"/>
    </location>
</feature>
<accession>A0A6C0Y6K5</accession>
<protein>
    <recommendedName>
        <fullName evidence="4">Secreted protein</fullName>
    </recommendedName>
</protein>
<evidence type="ECO:0000256" key="1">
    <source>
        <dbReference type="SAM" id="SignalP"/>
    </source>
</evidence>
<dbReference type="Proteomes" id="UP000503440">
    <property type="component" value="Plasmid pB18-1"/>
</dbReference>
<evidence type="ECO:0008006" key="4">
    <source>
        <dbReference type="Google" id="ProtNLM"/>
    </source>
</evidence>
<geneLocation type="plasmid" evidence="3">
    <name>pb18-1</name>
</geneLocation>
<evidence type="ECO:0000313" key="3">
    <source>
        <dbReference type="Proteomes" id="UP000503440"/>
    </source>
</evidence>
<keyword evidence="2" id="KW-0614">Plasmid</keyword>
<proteinExistence type="predicted"/>
<organism evidence="2 3">
    <name type="scientific">Acinetobacter indicus</name>
    <dbReference type="NCBI Taxonomy" id="756892"/>
    <lineage>
        <taxon>Bacteria</taxon>
        <taxon>Pseudomonadati</taxon>
        <taxon>Pseudomonadota</taxon>
        <taxon>Gammaproteobacteria</taxon>
        <taxon>Moraxellales</taxon>
        <taxon>Moraxellaceae</taxon>
        <taxon>Acinetobacter</taxon>
    </lineage>
</organism>
<dbReference type="AlphaFoldDB" id="A0A6C0Y6K5"/>
<feature type="chain" id="PRO_5025658592" description="Secreted protein" evidence="1">
    <location>
        <begin position="26"/>
        <end position="94"/>
    </location>
</feature>
<name>A0A6C0Y6K5_9GAMM</name>
<reference evidence="2 3" key="1">
    <citation type="submission" date="2019-09" db="EMBL/GenBank/DDBJ databases">
        <title>Non-baumannii Acinetobacter spp. carrying blaNDM-1 isolated in China.</title>
        <authorList>
            <person name="Cui C."/>
            <person name="Chen C."/>
            <person name="Sun J."/>
            <person name="Liu Y."/>
        </authorList>
    </citation>
    <scope>NUCLEOTIDE SEQUENCE [LARGE SCALE GENOMIC DNA]</scope>
    <source>
        <strain evidence="2 3">B18</strain>
        <plasmid evidence="3">pb18-1</plasmid>
    </source>
</reference>